<dbReference type="PANTHER" id="PTHR10174:SF222">
    <property type="entry name" value="GH10083P-RELATED"/>
    <property type="match status" value="1"/>
</dbReference>
<keyword evidence="3" id="KW-1185">Reference proteome</keyword>
<dbReference type="PANTHER" id="PTHR10174">
    <property type="entry name" value="ALPHA-TOCOPHEROL TRANSFER PROTEIN-RELATED"/>
    <property type="match status" value="1"/>
</dbReference>
<dbReference type="SUPFAM" id="SSF52087">
    <property type="entry name" value="CRAL/TRIO domain"/>
    <property type="match status" value="1"/>
</dbReference>
<gene>
    <name evidence="2" type="ORF">CLUMA_CG011257</name>
</gene>
<dbReference type="GO" id="GO:1902936">
    <property type="term" value="F:phosphatidylinositol bisphosphate binding"/>
    <property type="evidence" value="ECO:0007669"/>
    <property type="project" value="TreeGrafter"/>
</dbReference>
<dbReference type="SMART" id="SM00516">
    <property type="entry name" value="SEC14"/>
    <property type="match status" value="1"/>
</dbReference>
<dbReference type="InterPro" id="IPR001251">
    <property type="entry name" value="CRAL-TRIO_dom"/>
</dbReference>
<dbReference type="Pfam" id="PF00650">
    <property type="entry name" value="CRAL_TRIO"/>
    <property type="match status" value="1"/>
</dbReference>
<dbReference type="Gene3D" id="3.40.525.10">
    <property type="entry name" value="CRAL-TRIO lipid binding domain"/>
    <property type="match status" value="1"/>
</dbReference>
<dbReference type="InterPro" id="IPR036273">
    <property type="entry name" value="CRAL/TRIO_N_dom_sf"/>
</dbReference>
<dbReference type="CDD" id="cd00170">
    <property type="entry name" value="SEC14"/>
    <property type="match status" value="1"/>
</dbReference>
<dbReference type="SUPFAM" id="SSF46938">
    <property type="entry name" value="CRAL/TRIO N-terminal domain"/>
    <property type="match status" value="1"/>
</dbReference>
<evidence type="ECO:0000313" key="3">
    <source>
        <dbReference type="Proteomes" id="UP000183832"/>
    </source>
</evidence>
<dbReference type="STRING" id="568069.A0A1J1IDP6"/>
<dbReference type="Proteomes" id="UP000183832">
    <property type="component" value="Unassembled WGS sequence"/>
</dbReference>
<protein>
    <submittedName>
        <fullName evidence="2">CLUMA_CG011257, isoform A</fullName>
    </submittedName>
</protein>
<organism evidence="2 3">
    <name type="scientific">Clunio marinus</name>
    <dbReference type="NCBI Taxonomy" id="568069"/>
    <lineage>
        <taxon>Eukaryota</taxon>
        <taxon>Metazoa</taxon>
        <taxon>Ecdysozoa</taxon>
        <taxon>Arthropoda</taxon>
        <taxon>Hexapoda</taxon>
        <taxon>Insecta</taxon>
        <taxon>Pterygota</taxon>
        <taxon>Neoptera</taxon>
        <taxon>Endopterygota</taxon>
        <taxon>Diptera</taxon>
        <taxon>Nematocera</taxon>
        <taxon>Chironomoidea</taxon>
        <taxon>Chironomidae</taxon>
        <taxon>Clunio</taxon>
    </lineage>
</organism>
<dbReference type="PROSITE" id="PS50191">
    <property type="entry name" value="CRAL_TRIO"/>
    <property type="match status" value="1"/>
</dbReference>
<evidence type="ECO:0000259" key="1">
    <source>
        <dbReference type="PROSITE" id="PS50191"/>
    </source>
</evidence>
<sequence length="278" mass="32426">MAENMNNDSNNSDDNKKVYNEFRKMIAEAKFSPNMDKILLERYLKVSDNNLVNAFALLKHGLELRQKASYLFFNRDLSVKEIQTAFTTFQFCPLRKLTKEKYKITIIRFPKCDANLYDSVDVIKTALMMFDACYTMYDNGDDLIEGEIFILDVVGFSFKQFLNLSKNVNTFLHYTKFLQEAAPVRLISNHITNTSSIMDGVLGLVKPILRKELQDLVHFHKVGSDTMLKFFEKDVLPIDYGGTNGTIDEHYKEWLKVFETKRDYLLNDDYWKISTDET</sequence>
<dbReference type="InterPro" id="IPR036865">
    <property type="entry name" value="CRAL-TRIO_dom_sf"/>
</dbReference>
<reference evidence="2 3" key="1">
    <citation type="submission" date="2015-04" db="EMBL/GenBank/DDBJ databases">
        <authorList>
            <person name="Syromyatnikov M.Y."/>
            <person name="Popov V.N."/>
        </authorList>
    </citation>
    <scope>NUCLEOTIDE SEQUENCE [LARGE SCALE GENOMIC DNA]</scope>
</reference>
<dbReference type="AlphaFoldDB" id="A0A1J1IDP6"/>
<dbReference type="OrthoDB" id="1434354at2759"/>
<dbReference type="GO" id="GO:0016020">
    <property type="term" value="C:membrane"/>
    <property type="evidence" value="ECO:0007669"/>
    <property type="project" value="TreeGrafter"/>
</dbReference>
<accession>A0A1J1IDP6</accession>
<name>A0A1J1IDP6_9DIPT</name>
<dbReference type="EMBL" id="CVRI01000047">
    <property type="protein sequence ID" value="CRK97882.1"/>
    <property type="molecule type" value="Genomic_DNA"/>
</dbReference>
<evidence type="ECO:0000313" key="2">
    <source>
        <dbReference type="EMBL" id="CRK97882.1"/>
    </source>
</evidence>
<feature type="domain" description="CRAL-TRIO" evidence="1">
    <location>
        <begin position="79"/>
        <end position="248"/>
    </location>
</feature>
<proteinExistence type="predicted"/>